<accession>A0ABM3ELP9</accession>
<evidence type="ECO:0000313" key="9">
    <source>
        <dbReference type="Proteomes" id="UP001652741"/>
    </source>
</evidence>
<organism evidence="9 10">
    <name type="scientific">Salmo salar</name>
    <name type="common">Atlantic salmon</name>
    <dbReference type="NCBI Taxonomy" id="8030"/>
    <lineage>
        <taxon>Eukaryota</taxon>
        <taxon>Metazoa</taxon>
        <taxon>Chordata</taxon>
        <taxon>Craniata</taxon>
        <taxon>Vertebrata</taxon>
        <taxon>Euteleostomi</taxon>
        <taxon>Actinopterygii</taxon>
        <taxon>Neopterygii</taxon>
        <taxon>Teleostei</taxon>
        <taxon>Protacanthopterygii</taxon>
        <taxon>Salmoniformes</taxon>
        <taxon>Salmonidae</taxon>
        <taxon>Salmoninae</taxon>
        <taxon>Salmo</taxon>
    </lineage>
</organism>
<feature type="compositionally biased region" description="Low complexity" evidence="6">
    <location>
        <begin position="21"/>
        <end position="31"/>
    </location>
</feature>
<dbReference type="SUPFAM" id="SSF47459">
    <property type="entry name" value="HLH, helix-loop-helix DNA-binding domain"/>
    <property type="match status" value="1"/>
</dbReference>
<dbReference type="PANTHER" id="PTHR10649:SF3">
    <property type="entry name" value="ARYL HYDROCARBON RECEPTOR REPRESSOR"/>
    <property type="match status" value="1"/>
</dbReference>
<dbReference type="InterPro" id="IPR013767">
    <property type="entry name" value="PAS_fold"/>
</dbReference>
<dbReference type="SUPFAM" id="SSF55785">
    <property type="entry name" value="PYP-like sensor domain (PAS domain)"/>
    <property type="match status" value="1"/>
</dbReference>
<dbReference type="Proteomes" id="UP001652741">
    <property type="component" value="Chromosome ssa03"/>
</dbReference>
<keyword evidence="3" id="KW-0238">DNA-binding</keyword>
<dbReference type="PROSITE" id="PS50888">
    <property type="entry name" value="BHLH"/>
    <property type="match status" value="1"/>
</dbReference>
<dbReference type="Pfam" id="PF00989">
    <property type="entry name" value="PAS"/>
    <property type="match status" value="1"/>
</dbReference>
<keyword evidence="5" id="KW-0539">Nucleus</keyword>
<keyword evidence="10" id="KW-0675">Receptor</keyword>
<dbReference type="PROSITE" id="PS50112">
    <property type="entry name" value="PAS"/>
    <property type="match status" value="1"/>
</dbReference>
<feature type="compositionally biased region" description="Basic and acidic residues" evidence="6">
    <location>
        <begin position="311"/>
        <end position="322"/>
    </location>
</feature>
<evidence type="ECO:0000259" key="7">
    <source>
        <dbReference type="PROSITE" id="PS50112"/>
    </source>
</evidence>
<dbReference type="SMART" id="SM00091">
    <property type="entry name" value="PAS"/>
    <property type="match status" value="1"/>
</dbReference>
<feature type="compositionally biased region" description="Polar residues" evidence="6">
    <location>
        <begin position="408"/>
        <end position="419"/>
    </location>
</feature>
<comment type="subcellular location">
    <subcellularLocation>
        <location evidence="1">Nucleus</location>
    </subcellularLocation>
</comment>
<dbReference type="Gene3D" id="3.30.450.20">
    <property type="entry name" value="PAS domain"/>
    <property type="match status" value="1"/>
</dbReference>
<evidence type="ECO:0000313" key="10">
    <source>
        <dbReference type="RefSeq" id="XP_045571982.1"/>
    </source>
</evidence>
<dbReference type="CDD" id="cd11435">
    <property type="entry name" value="bHLH-PAS_AhRR"/>
    <property type="match status" value="1"/>
</dbReference>
<evidence type="ECO:0000256" key="1">
    <source>
        <dbReference type="ARBA" id="ARBA00004123"/>
    </source>
</evidence>
<feature type="domain" description="PAS" evidence="7">
    <location>
        <begin position="125"/>
        <end position="188"/>
    </location>
</feature>
<sequence>MMIPPGDCLYAGRKRRKPIQKQKQTAASQKTNPSKRHRDRLNTELDRLASLLPFTPDIISKLDKLSVLRLSVSYLRVKSFFQAIQEKPCRKHIMKPHLNHQDTRKESLPIGTPGTSISLVERDLLLESLTGFALVVSTDGLIFYVSTSIVDYLGFHQTDVMHQNVFDYIHVEERQEFRRQLHWAMNPGPQGASLDQHSATVTDDDFVMSSLFNAMEPDGVPLELTSFLTRCFIARVRCLLDGTSGFLSMQFQGSLKFLQGQMKKTESGALLPPQLALFCVAVPLVMPSITELKMKNMTARSKNKGPVITTPEKHSSHSDKRHCSSRGSYDSSDLLFLNWSSSTTREPCHYTPWTPLSKDGTRYKNNSYYTQEEPLNFCLSSMSGGPKAQSMDHPWDIRTGSALRKGPSGTNTPGRQSKYNHLGKTRSYRMSPGYHANRQDASQNKLYGGLHSPEVESYCEDHMKTDNRYMGGHLDCYNGMVLPETAIKTEQDSDSENGCNIYGMPQNRAWVGNEKRYMGYSEEPQVKSEADYYEQYTTCQKNKTNMSPTLNGHHKYLYTAGNRAQKDHRIPHSDTLCSSQGENCMDISVYGYMQQDNKLNYEFRNHLVHAIKREPMDSPPWSDSGHDISQIPMQRSMIPNSAMNAIVYKPNPYIYMQ</sequence>
<evidence type="ECO:0000256" key="3">
    <source>
        <dbReference type="ARBA" id="ARBA00023125"/>
    </source>
</evidence>
<proteinExistence type="predicted"/>
<evidence type="ECO:0000259" key="8">
    <source>
        <dbReference type="PROSITE" id="PS50888"/>
    </source>
</evidence>
<keyword evidence="4" id="KW-0804">Transcription</keyword>
<evidence type="ECO:0000256" key="5">
    <source>
        <dbReference type="ARBA" id="ARBA00023242"/>
    </source>
</evidence>
<dbReference type="InterPro" id="IPR036638">
    <property type="entry name" value="HLH_DNA-bd_sf"/>
</dbReference>
<dbReference type="InterPro" id="IPR011598">
    <property type="entry name" value="bHLH_dom"/>
</dbReference>
<reference evidence="10" key="1">
    <citation type="submission" date="2025-08" db="UniProtKB">
        <authorList>
            <consortium name="RefSeq"/>
        </authorList>
    </citation>
    <scope>IDENTIFICATION</scope>
</reference>
<keyword evidence="2" id="KW-0805">Transcription regulation</keyword>
<dbReference type="Gene3D" id="4.10.280.10">
    <property type="entry name" value="Helix-loop-helix DNA-binding domain"/>
    <property type="match status" value="1"/>
</dbReference>
<dbReference type="PANTHER" id="PTHR10649">
    <property type="entry name" value="ARYL HYDROCARBON RECEPTOR"/>
    <property type="match status" value="1"/>
</dbReference>
<dbReference type="InterPro" id="IPR039092">
    <property type="entry name" value="AHRR_bHLH"/>
</dbReference>
<feature type="region of interest" description="Disordered" evidence="6">
    <location>
        <begin position="13"/>
        <end position="39"/>
    </location>
</feature>
<dbReference type="Pfam" id="PF00010">
    <property type="entry name" value="HLH"/>
    <property type="match status" value="1"/>
</dbReference>
<evidence type="ECO:0000256" key="6">
    <source>
        <dbReference type="SAM" id="MobiDB-lite"/>
    </source>
</evidence>
<keyword evidence="9" id="KW-1185">Reference proteome</keyword>
<dbReference type="SMART" id="SM00353">
    <property type="entry name" value="HLH"/>
    <property type="match status" value="1"/>
</dbReference>
<dbReference type="RefSeq" id="XP_045571982.1">
    <property type="nucleotide sequence ID" value="XM_045716026.1"/>
</dbReference>
<gene>
    <name evidence="10" type="primary">LOC106599299</name>
</gene>
<evidence type="ECO:0000256" key="2">
    <source>
        <dbReference type="ARBA" id="ARBA00023015"/>
    </source>
</evidence>
<feature type="domain" description="BHLH" evidence="8">
    <location>
        <begin position="25"/>
        <end position="78"/>
    </location>
</feature>
<dbReference type="InterPro" id="IPR000014">
    <property type="entry name" value="PAS"/>
</dbReference>
<protein>
    <submittedName>
        <fullName evidence="10">Aryl hydrocarbon receptor repressor</fullName>
    </submittedName>
</protein>
<name>A0ABM3ELP9_SALSA</name>
<dbReference type="InterPro" id="IPR035965">
    <property type="entry name" value="PAS-like_dom_sf"/>
</dbReference>
<evidence type="ECO:0000256" key="4">
    <source>
        <dbReference type="ARBA" id="ARBA00023163"/>
    </source>
</evidence>
<dbReference type="CDD" id="cd00130">
    <property type="entry name" value="PAS"/>
    <property type="match status" value="1"/>
</dbReference>
<dbReference type="GeneID" id="106599299"/>
<feature type="region of interest" description="Disordered" evidence="6">
    <location>
        <begin position="300"/>
        <end position="325"/>
    </location>
</feature>
<dbReference type="InterPro" id="IPR039091">
    <property type="entry name" value="AHR/AHRR"/>
</dbReference>
<feature type="region of interest" description="Disordered" evidence="6">
    <location>
        <begin position="400"/>
        <end position="420"/>
    </location>
</feature>